<comment type="caution">
    <text evidence="6">The sequence shown here is derived from an EMBL/GenBank/DDBJ whole genome shotgun (WGS) entry which is preliminary data.</text>
</comment>
<evidence type="ECO:0000256" key="3">
    <source>
        <dbReference type="ARBA" id="ARBA00034247"/>
    </source>
</evidence>
<dbReference type="FunFam" id="3.30.70.270:FF:000001">
    <property type="entry name" value="Diguanylate cyclase domain protein"/>
    <property type="match status" value="1"/>
</dbReference>
<evidence type="ECO:0000259" key="5">
    <source>
        <dbReference type="PROSITE" id="PS50887"/>
    </source>
</evidence>
<dbReference type="EMBL" id="JAOANI010000002">
    <property type="protein sequence ID" value="MCT7357418.1"/>
    <property type="molecule type" value="Genomic_DNA"/>
</dbReference>
<keyword evidence="4" id="KW-1133">Transmembrane helix</keyword>
<dbReference type="RefSeq" id="WP_260974357.1">
    <property type="nucleotide sequence ID" value="NZ_JAOANI010000002.1"/>
</dbReference>
<accession>A0A9X2WB28</accession>
<keyword evidence="7" id="KW-1185">Reference proteome</keyword>
<dbReference type="InterPro" id="IPR029787">
    <property type="entry name" value="Nucleotide_cyclase"/>
</dbReference>
<dbReference type="GO" id="GO:0052621">
    <property type="term" value="F:diguanylate cyclase activity"/>
    <property type="evidence" value="ECO:0007669"/>
    <property type="project" value="UniProtKB-EC"/>
</dbReference>
<dbReference type="Proteomes" id="UP001147830">
    <property type="component" value="Unassembled WGS sequence"/>
</dbReference>
<gene>
    <name evidence="6" type="ORF">NYR02_00075</name>
</gene>
<sequence length="364" mass="41283">MRQQQRDILRRHGLASSGALLFTLLFLAGFKLQGNPADALLLYSVMGVYWVGQAALLYWVGSGRSLNYHDPGLTTFFMVWAISFVSIILYLCSENRSVMMLGYLAVMPYGVFRLTWRGFLGVALFTMASYTLVMLLLHHQNAGHWLAGQEALLGAAFFISLLAYSFLGREVALLREAYRHKNRELRRAMVRIEELAITDELTGLYNRRYLLRTLEKQRALANREGLPFVLAFVDIDHFKQINDQHGHRIGDQVLVELAQLLRLSVREVDLAARYGGEEFVLLLSGMTLATAENALNRIRIAVMEEHFSESSLPLTVSVGVAQYHAGEEGDELLNRADRLLYEAKRAGRNRVRTETVEQQSLHSF</sequence>
<dbReference type="Gene3D" id="3.30.70.270">
    <property type="match status" value="1"/>
</dbReference>
<organism evidence="6 7">
    <name type="scientific">Thalassolituus pacificus</name>
    <dbReference type="NCBI Taxonomy" id="2975440"/>
    <lineage>
        <taxon>Bacteria</taxon>
        <taxon>Pseudomonadati</taxon>
        <taxon>Pseudomonadota</taxon>
        <taxon>Gammaproteobacteria</taxon>
        <taxon>Oceanospirillales</taxon>
        <taxon>Oceanospirillaceae</taxon>
        <taxon>Thalassolituus</taxon>
    </lineage>
</organism>
<proteinExistence type="predicted"/>
<evidence type="ECO:0000256" key="1">
    <source>
        <dbReference type="ARBA" id="ARBA00001946"/>
    </source>
</evidence>
<evidence type="ECO:0000313" key="6">
    <source>
        <dbReference type="EMBL" id="MCT7357418.1"/>
    </source>
</evidence>
<comment type="catalytic activity">
    <reaction evidence="3">
        <text>2 GTP = 3',3'-c-di-GMP + 2 diphosphate</text>
        <dbReference type="Rhea" id="RHEA:24898"/>
        <dbReference type="ChEBI" id="CHEBI:33019"/>
        <dbReference type="ChEBI" id="CHEBI:37565"/>
        <dbReference type="ChEBI" id="CHEBI:58805"/>
        <dbReference type="EC" id="2.7.7.65"/>
    </reaction>
</comment>
<dbReference type="Pfam" id="PF00990">
    <property type="entry name" value="GGDEF"/>
    <property type="match status" value="1"/>
</dbReference>
<dbReference type="InterPro" id="IPR050469">
    <property type="entry name" value="Diguanylate_Cyclase"/>
</dbReference>
<dbReference type="AlphaFoldDB" id="A0A9X2WB28"/>
<keyword evidence="4" id="KW-0812">Transmembrane</keyword>
<dbReference type="SMART" id="SM00267">
    <property type="entry name" value="GGDEF"/>
    <property type="match status" value="1"/>
</dbReference>
<dbReference type="InterPro" id="IPR043128">
    <property type="entry name" value="Rev_trsase/Diguanyl_cyclase"/>
</dbReference>
<reference evidence="6" key="1">
    <citation type="journal article" date="2022" name="Front. Microbiol.">
        <title>Genome-based taxonomic rearrangement of Oceanobacter-related bacteria including the description of Thalassolituus hydrocarbonoclasticus sp. nov. and Thalassolituus pacificus sp. nov. and emended description of the genus Thalassolituus.</title>
        <authorList>
            <person name="Dong C."/>
            <person name="Wei L."/>
            <person name="Wang J."/>
            <person name="Lai Q."/>
            <person name="Huang Z."/>
            <person name="Shao Z."/>
        </authorList>
    </citation>
    <scope>NUCLEOTIDE SEQUENCE</scope>
    <source>
        <strain evidence="6">59MF3M-4</strain>
    </source>
</reference>
<name>A0A9X2WB28_9GAMM</name>
<evidence type="ECO:0000256" key="2">
    <source>
        <dbReference type="ARBA" id="ARBA00012528"/>
    </source>
</evidence>
<feature type="transmembrane region" description="Helical" evidence="4">
    <location>
        <begin position="72"/>
        <end position="91"/>
    </location>
</feature>
<dbReference type="CDD" id="cd01949">
    <property type="entry name" value="GGDEF"/>
    <property type="match status" value="1"/>
</dbReference>
<comment type="cofactor">
    <cofactor evidence="1">
        <name>Mg(2+)</name>
        <dbReference type="ChEBI" id="CHEBI:18420"/>
    </cofactor>
</comment>
<dbReference type="PANTHER" id="PTHR45138">
    <property type="entry name" value="REGULATORY COMPONENTS OF SENSORY TRANSDUCTION SYSTEM"/>
    <property type="match status" value="1"/>
</dbReference>
<dbReference type="NCBIfam" id="TIGR00254">
    <property type="entry name" value="GGDEF"/>
    <property type="match status" value="1"/>
</dbReference>
<evidence type="ECO:0000313" key="7">
    <source>
        <dbReference type="Proteomes" id="UP001147830"/>
    </source>
</evidence>
<feature type="domain" description="GGDEF" evidence="5">
    <location>
        <begin position="226"/>
        <end position="356"/>
    </location>
</feature>
<protein>
    <recommendedName>
        <fullName evidence="2">diguanylate cyclase</fullName>
        <ecNumber evidence="2">2.7.7.65</ecNumber>
    </recommendedName>
</protein>
<dbReference type="EC" id="2.7.7.65" evidence="2"/>
<feature type="transmembrane region" description="Helical" evidence="4">
    <location>
        <begin position="119"/>
        <end position="139"/>
    </location>
</feature>
<reference evidence="6" key="2">
    <citation type="submission" date="2022-08" db="EMBL/GenBank/DDBJ databases">
        <authorList>
            <person name="Dong C."/>
        </authorList>
    </citation>
    <scope>NUCLEOTIDE SEQUENCE</scope>
    <source>
        <strain evidence="6">59MF3M-4</strain>
    </source>
</reference>
<dbReference type="InterPro" id="IPR000160">
    <property type="entry name" value="GGDEF_dom"/>
</dbReference>
<feature type="transmembrane region" description="Helical" evidence="4">
    <location>
        <begin position="12"/>
        <end position="34"/>
    </location>
</feature>
<feature type="transmembrane region" description="Helical" evidence="4">
    <location>
        <begin position="151"/>
        <end position="174"/>
    </location>
</feature>
<feature type="transmembrane region" description="Helical" evidence="4">
    <location>
        <begin position="40"/>
        <end position="60"/>
    </location>
</feature>
<dbReference type="PROSITE" id="PS50887">
    <property type="entry name" value="GGDEF"/>
    <property type="match status" value="1"/>
</dbReference>
<keyword evidence="4" id="KW-0472">Membrane</keyword>
<evidence type="ECO:0000256" key="4">
    <source>
        <dbReference type="SAM" id="Phobius"/>
    </source>
</evidence>
<dbReference type="SUPFAM" id="SSF55073">
    <property type="entry name" value="Nucleotide cyclase"/>
    <property type="match status" value="1"/>
</dbReference>
<dbReference type="PANTHER" id="PTHR45138:SF9">
    <property type="entry name" value="DIGUANYLATE CYCLASE DGCM-RELATED"/>
    <property type="match status" value="1"/>
</dbReference>